<accession>A0A261R012</accession>
<keyword evidence="2" id="KW-0238">DNA-binding</keyword>
<dbReference type="PANTHER" id="PTHR30146:SF109">
    <property type="entry name" value="HTH-TYPE TRANSCRIPTIONAL REGULATOR GALS"/>
    <property type="match status" value="1"/>
</dbReference>
<proteinExistence type="predicted"/>
<dbReference type="GO" id="GO:0000976">
    <property type="term" value="F:transcription cis-regulatory region binding"/>
    <property type="evidence" value="ECO:0007669"/>
    <property type="project" value="TreeGrafter"/>
</dbReference>
<dbReference type="PROSITE" id="PS50932">
    <property type="entry name" value="HTH_LACI_2"/>
    <property type="match status" value="1"/>
</dbReference>
<dbReference type="CDD" id="cd01392">
    <property type="entry name" value="HTH_LacI"/>
    <property type="match status" value="1"/>
</dbReference>
<dbReference type="Gene3D" id="3.40.50.2300">
    <property type="match status" value="2"/>
</dbReference>
<dbReference type="InterPro" id="IPR028082">
    <property type="entry name" value="Peripla_BP_I"/>
</dbReference>
<evidence type="ECO:0000259" key="5">
    <source>
        <dbReference type="PROSITE" id="PS50932"/>
    </source>
</evidence>
<feature type="domain" description="HTH lacI-type" evidence="5">
    <location>
        <begin position="26"/>
        <end position="80"/>
    </location>
</feature>
<dbReference type="OrthoDB" id="269117at2"/>
<reference evidence="7" key="1">
    <citation type="submission" date="2017-05" db="EMBL/GenBank/DDBJ databases">
        <title>Complete and WGS of Bordetella genogroups.</title>
        <authorList>
            <person name="Spilker T."/>
            <person name="Lipuma J."/>
        </authorList>
    </citation>
    <scope>NUCLEOTIDE SEQUENCE</scope>
    <source>
        <strain evidence="7">AU21707</strain>
    </source>
</reference>
<sequence length="347" mass="37780">MPHLSTQRPIPALPKPRRPRAQKNGYTQKDVAREAGVSQSAVSRVFAGRGYVAADVRQQIEKAARKLGYLPDMAARSLVKGRSNIVAVVTSNITHPFVPQMLEKMTLAIQRRGQEVLLLNSPPGQDIDRQLPLALRYRVKGILIANVSIGGRAARQVRQSGTPIVMVNRYVEEKAVHGVSCDNVHGSRLVARDFIAAGKQRIAYIGGLPGSPTNVVRRDAFLQALREQGVTPDVVLEGAFTHAWGYEAAGLLNRRRPPVDAVFCGDDMVAIGMLDGYRGLPGGLAAAPSIVGFDDIPNASWPPYMLTTYSNPLDRMIETALDLLDGPTDQPPVREVLQGELVRRASF</sequence>
<evidence type="ECO:0000256" key="3">
    <source>
        <dbReference type="ARBA" id="ARBA00023163"/>
    </source>
</evidence>
<dbReference type="SUPFAM" id="SSF47413">
    <property type="entry name" value="lambda repressor-like DNA-binding domains"/>
    <property type="match status" value="1"/>
</dbReference>
<organism evidence="7 8">
    <name type="scientific">Bordetella genomosp. 9</name>
    <dbReference type="NCBI Taxonomy" id="1416803"/>
    <lineage>
        <taxon>Bacteria</taxon>
        <taxon>Pseudomonadati</taxon>
        <taxon>Pseudomonadota</taxon>
        <taxon>Betaproteobacteria</taxon>
        <taxon>Burkholderiales</taxon>
        <taxon>Alcaligenaceae</taxon>
        <taxon>Bordetella</taxon>
    </lineage>
</organism>
<dbReference type="InterPro" id="IPR001761">
    <property type="entry name" value="Peripla_BP/Lac1_sug-bd_dom"/>
</dbReference>
<evidence type="ECO:0000256" key="2">
    <source>
        <dbReference type="ARBA" id="ARBA00023125"/>
    </source>
</evidence>
<feature type="domain" description="HTH cro/C1-type" evidence="6">
    <location>
        <begin position="22"/>
        <end position="70"/>
    </location>
</feature>
<dbReference type="InterPro" id="IPR000843">
    <property type="entry name" value="HTH_LacI"/>
</dbReference>
<keyword evidence="1" id="KW-0805">Transcription regulation</keyword>
<keyword evidence="8" id="KW-1185">Reference proteome</keyword>
<dbReference type="Gene3D" id="1.10.260.40">
    <property type="entry name" value="lambda repressor-like DNA-binding domains"/>
    <property type="match status" value="1"/>
</dbReference>
<protein>
    <submittedName>
        <fullName evidence="7">Uncharacterized protein</fullName>
    </submittedName>
</protein>
<evidence type="ECO:0000256" key="4">
    <source>
        <dbReference type="SAM" id="MobiDB-lite"/>
    </source>
</evidence>
<dbReference type="PROSITE" id="PS50943">
    <property type="entry name" value="HTH_CROC1"/>
    <property type="match status" value="1"/>
</dbReference>
<comment type="caution">
    <text evidence="7">The sequence shown here is derived from an EMBL/GenBank/DDBJ whole genome shotgun (WGS) entry which is preliminary data.</text>
</comment>
<dbReference type="GO" id="GO:0003700">
    <property type="term" value="F:DNA-binding transcription factor activity"/>
    <property type="evidence" value="ECO:0007669"/>
    <property type="project" value="TreeGrafter"/>
</dbReference>
<dbReference type="Pfam" id="PF00532">
    <property type="entry name" value="Peripla_BP_1"/>
    <property type="match status" value="1"/>
</dbReference>
<dbReference type="SMART" id="SM00354">
    <property type="entry name" value="HTH_LACI"/>
    <property type="match status" value="1"/>
</dbReference>
<dbReference type="Proteomes" id="UP000216857">
    <property type="component" value="Unassembled WGS sequence"/>
</dbReference>
<evidence type="ECO:0000256" key="1">
    <source>
        <dbReference type="ARBA" id="ARBA00023015"/>
    </source>
</evidence>
<evidence type="ECO:0000313" key="8">
    <source>
        <dbReference type="Proteomes" id="UP000216857"/>
    </source>
</evidence>
<dbReference type="Pfam" id="PF00356">
    <property type="entry name" value="LacI"/>
    <property type="match status" value="1"/>
</dbReference>
<name>A0A261R012_9BORD</name>
<dbReference type="SUPFAM" id="SSF53822">
    <property type="entry name" value="Periplasmic binding protein-like I"/>
    <property type="match status" value="1"/>
</dbReference>
<dbReference type="CDD" id="cd06278">
    <property type="entry name" value="PBP1_LacI-like"/>
    <property type="match status" value="1"/>
</dbReference>
<dbReference type="EMBL" id="NEVJ01000003">
    <property type="protein sequence ID" value="OZI18359.1"/>
    <property type="molecule type" value="Genomic_DNA"/>
</dbReference>
<dbReference type="AlphaFoldDB" id="A0A261R012"/>
<evidence type="ECO:0000259" key="6">
    <source>
        <dbReference type="PROSITE" id="PS50943"/>
    </source>
</evidence>
<dbReference type="InterPro" id="IPR001387">
    <property type="entry name" value="Cro/C1-type_HTH"/>
</dbReference>
<dbReference type="InterPro" id="IPR010982">
    <property type="entry name" value="Lambda_DNA-bd_dom_sf"/>
</dbReference>
<keyword evidence="3" id="KW-0804">Transcription</keyword>
<gene>
    <name evidence="7" type="ORF">CAL26_11555</name>
</gene>
<dbReference type="PANTHER" id="PTHR30146">
    <property type="entry name" value="LACI-RELATED TRANSCRIPTIONAL REPRESSOR"/>
    <property type="match status" value="1"/>
</dbReference>
<evidence type="ECO:0000313" key="7">
    <source>
        <dbReference type="EMBL" id="OZI18359.1"/>
    </source>
</evidence>
<feature type="region of interest" description="Disordered" evidence="4">
    <location>
        <begin position="1"/>
        <end position="32"/>
    </location>
</feature>